<evidence type="ECO:0000313" key="2">
    <source>
        <dbReference type="EMBL" id="KHE74835.1"/>
    </source>
</evidence>
<organism evidence="2 3">
    <name type="scientific">Kocuria marina</name>
    <dbReference type="NCBI Taxonomy" id="223184"/>
    <lineage>
        <taxon>Bacteria</taxon>
        <taxon>Bacillati</taxon>
        <taxon>Actinomycetota</taxon>
        <taxon>Actinomycetes</taxon>
        <taxon>Micrococcales</taxon>
        <taxon>Micrococcaceae</taxon>
        <taxon>Kocuria</taxon>
    </lineage>
</organism>
<gene>
    <name evidence="2" type="ORF">AS25_03170</name>
</gene>
<evidence type="ECO:0000313" key="3">
    <source>
        <dbReference type="Proteomes" id="UP000030664"/>
    </source>
</evidence>
<dbReference type="Proteomes" id="UP000030664">
    <property type="component" value="Unassembled WGS sequence"/>
</dbReference>
<feature type="region of interest" description="Disordered" evidence="1">
    <location>
        <begin position="1"/>
        <end position="21"/>
    </location>
</feature>
<protein>
    <submittedName>
        <fullName evidence="2">Uncharacterized protein</fullName>
    </submittedName>
</protein>
<evidence type="ECO:0000256" key="1">
    <source>
        <dbReference type="SAM" id="MobiDB-lite"/>
    </source>
</evidence>
<proteinExistence type="predicted"/>
<name>A0A0B0DDJ7_9MICC</name>
<dbReference type="EMBL" id="JROM01000016">
    <property type="protein sequence ID" value="KHE74835.1"/>
    <property type="molecule type" value="Genomic_DNA"/>
</dbReference>
<dbReference type="AlphaFoldDB" id="A0A0B0DDJ7"/>
<dbReference type="RefSeq" id="WP_035961342.1">
    <property type="nucleotide sequence ID" value="NZ_JROM01000016.1"/>
</dbReference>
<dbReference type="STRING" id="223184.AS25_03170"/>
<accession>A0A0B0DDJ7</accession>
<comment type="caution">
    <text evidence="2">The sequence shown here is derived from an EMBL/GenBank/DDBJ whole genome shotgun (WGS) entry which is preliminary data.</text>
</comment>
<sequence length="96" mass="10718">MNHSTQATARPASVPPRFQPQHDTDGTLLFWGADLVVSDELEAEAVKYPAGPEHTFYNLRLEVEEVTAEDIRAVLDRVCAWWAAQESHLDGTDVAR</sequence>
<reference evidence="2 3" key="1">
    <citation type="submission" date="2014-09" db="EMBL/GenBank/DDBJ databases">
        <title>High-quality draft genome sequence of Kocuria marina SO9-6, an actinobacterium isolated from a copper mine.</title>
        <authorList>
            <person name="Castro D.B."/>
            <person name="Pereira L.B."/>
            <person name="Silva M.V."/>
            <person name="Silva B.P."/>
            <person name="Zanardi B.R."/>
            <person name="Carlos C."/>
            <person name="Belgini D.R."/>
            <person name="Limache E.G."/>
            <person name="Lacerda G.V."/>
            <person name="Nery M.B."/>
            <person name="Gomes M.B."/>
            <person name="Souza S."/>
            <person name="Silva T.M."/>
            <person name="Rodrigues V.D."/>
            <person name="Paulino L.C."/>
            <person name="Vicentini R."/>
            <person name="Ferraz L.F."/>
            <person name="Ottoboni L.M."/>
        </authorList>
    </citation>
    <scope>NUCLEOTIDE SEQUENCE [LARGE SCALE GENOMIC DNA]</scope>
    <source>
        <strain evidence="2 3">SO9-6</strain>
    </source>
</reference>